<organism evidence="2 3">
    <name type="scientific">Paramecium primaurelia</name>
    <dbReference type="NCBI Taxonomy" id="5886"/>
    <lineage>
        <taxon>Eukaryota</taxon>
        <taxon>Sar</taxon>
        <taxon>Alveolata</taxon>
        <taxon>Ciliophora</taxon>
        <taxon>Intramacronucleata</taxon>
        <taxon>Oligohymenophorea</taxon>
        <taxon>Peniculida</taxon>
        <taxon>Parameciidae</taxon>
        <taxon>Paramecium</taxon>
    </lineage>
</organism>
<dbReference type="OMA" id="HIYLTTH"/>
<dbReference type="AlphaFoldDB" id="A0A8S1NF04"/>
<dbReference type="EMBL" id="CAJJDM010000077">
    <property type="protein sequence ID" value="CAD8085274.1"/>
    <property type="molecule type" value="Genomic_DNA"/>
</dbReference>
<reference evidence="2" key="1">
    <citation type="submission" date="2021-01" db="EMBL/GenBank/DDBJ databases">
        <authorList>
            <consortium name="Genoscope - CEA"/>
            <person name="William W."/>
        </authorList>
    </citation>
    <scope>NUCLEOTIDE SEQUENCE</scope>
</reference>
<accession>A0A8S1NF04</accession>
<sequence>MNSHIYLTTHQIHEMFVDSTQTLGSPSFVQPNSPHSKEKRYFFHEEIISPSKKDEKSTENYSNRKISHDSIFDSKVELKLTNNELCLKNLLEQQNKNRDRETIIKLQQELLQQSQMILSLQNQIQILKEQNKKHQTNITQLFSQIKKLEQENQSFQDQLLKYRLSFQDQIKQQQQIKIDMENIKIKLLNKDQIIESLNQQLLSFSQDLNKNKVTRSPNRVVEQILNHHHPSISYINYRITQQQRSHSNNIKNF</sequence>
<dbReference type="Proteomes" id="UP000688137">
    <property type="component" value="Unassembled WGS sequence"/>
</dbReference>
<name>A0A8S1NF04_PARPR</name>
<evidence type="ECO:0000313" key="2">
    <source>
        <dbReference type="EMBL" id="CAD8085274.1"/>
    </source>
</evidence>
<evidence type="ECO:0000313" key="3">
    <source>
        <dbReference type="Proteomes" id="UP000688137"/>
    </source>
</evidence>
<gene>
    <name evidence="2" type="ORF">PPRIM_AZ9-3.1.T0740053</name>
</gene>
<comment type="caution">
    <text evidence="2">The sequence shown here is derived from an EMBL/GenBank/DDBJ whole genome shotgun (WGS) entry which is preliminary data.</text>
</comment>
<proteinExistence type="predicted"/>
<keyword evidence="1" id="KW-0175">Coiled coil</keyword>
<keyword evidence="3" id="KW-1185">Reference proteome</keyword>
<protein>
    <submittedName>
        <fullName evidence="2">Uncharacterized protein</fullName>
    </submittedName>
</protein>
<evidence type="ECO:0000256" key="1">
    <source>
        <dbReference type="SAM" id="Coils"/>
    </source>
</evidence>
<feature type="coiled-coil region" evidence="1">
    <location>
        <begin position="103"/>
        <end position="200"/>
    </location>
</feature>